<dbReference type="GeneID" id="25329862"/>
<feature type="compositionally biased region" description="Acidic residues" evidence="1">
    <location>
        <begin position="67"/>
        <end position="80"/>
    </location>
</feature>
<reference evidence="2 3" key="1">
    <citation type="submission" date="2015-01" db="EMBL/GenBank/DDBJ databases">
        <title>The Genome Sequence of Exophiala xenobiotica CBS118157.</title>
        <authorList>
            <consortium name="The Broad Institute Genomics Platform"/>
            <person name="Cuomo C."/>
            <person name="de Hoog S."/>
            <person name="Gorbushina A."/>
            <person name="Stielow B."/>
            <person name="Teixiera M."/>
            <person name="Abouelleil A."/>
            <person name="Chapman S.B."/>
            <person name="Priest M."/>
            <person name="Young S.K."/>
            <person name="Wortman J."/>
            <person name="Nusbaum C."/>
            <person name="Birren B."/>
        </authorList>
    </citation>
    <scope>NUCLEOTIDE SEQUENCE [LARGE SCALE GENOMIC DNA]</scope>
    <source>
        <strain evidence="2 3">CBS 118157</strain>
    </source>
</reference>
<feature type="compositionally biased region" description="Polar residues" evidence="1">
    <location>
        <begin position="1"/>
        <end position="11"/>
    </location>
</feature>
<gene>
    <name evidence="2" type="ORF">PV05_07954</name>
</gene>
<organism evidence="2 3">
    <name type="scientific">Exophiala xenobiotica</name>
    <dbReference type="NCBI Taxonomy" id="348802"/>
    <lineage>
        <taxon>Eukaryota</taxon>
        <taxon>Fungi</taxon>
        <taxon>Dikarya</taxon>
        <taxon>Ascomycota</taxon>
        <taxon>Pezizomycotina</taxon>
        <taxon>Eurotiomycetes</taxon>
        <taxon>Chaetothyriomycetidae</taxon>
        <taxon>Chaetothyriales</taxon>
        <taxon>Herpotrichiellaceae</taxon>
        <taxon>Exophiala</taxon>
    </lineage>
</organism>
<sequence length="95" mass="10335">MQKAGASSPTSAVIGGPEGMAEERTENPSHPVPDKNTTHAGPELGYGGQLSQDRPALYQFDPSESLLNDDLDEGFVNWDDDPWRELLRPADDGLR</sequence>
<dbReference type="HOGENOM" id="CLU_2372830_0_0_1"/>
<accession>A0A0D2CQN6</accession>
<keyword evidence="3" id="KW-1185">Reference proteome</keyword>
<proteinExistence type="predicted"/>
<feature type="region of interest" description="Disordered" evidence="1">
    <location>
        <begin position="1"/>
        <end position="95"/>
    </location>
</feature>
<feature type="compositionally biased region" description="Basic and acidic residues" evidence="1">
    <location>
        <begin position="21"/>
        <end position="37"/>
    </location>
</feature>
<feature type="compositionally biased region" description="Basic and acidic residues" evidence="1">
    <location>
        <begin position="81"/>
        <end position="95"/>
    </location>
</feature>
<dbReference type="Proteomes" id="UP000054342">
    <property type="component" value="Unassembled WGS sequence"/>
</dbReference>
<evidence type="ECO:0000313" key="2">
    <source>
        <dbReference type="EMBL" id="KIW52307.1"/>
    </source>
</evidence>
<evidence type="ECO:0000313" key="3">
    <source>
        <dbReference type="Proteomes" id="UP000054342"/>
    </source>
</evidence>
<evidence type="ECO:0000256" key="1">
    <source>
        <dbReference type="SAM" id="MobiDB-lite"/>
    </source>
</evidence>
<dbReference type="EMBL" id="KN847321">
    <property type="protein sequence ID" value="KIW52307.1"/>
    <property type="molecule type" value="Genomic_DNA"/>
</dbReference>
<dbReference type="RefSeq" id="XP_013312891.1">
    <property type="nucleotide sequence ID" value="XM_013457437.1"/>
</dbReference>
<protein>
    <submittedName>
        <fullName evidence="2">Uncharacterized protein</fullName>
    </submittedName>
</protein>
<dbReference type="AlphaFoldDB" id="A0A0D2CQN6"/>
<name>A0A0D2CQN6_9EURO</name>